<evidence type="ECO:0000313" key="2">
    <source>
        <dbReference type="Proteomes" id="UP000316406"/>
    </source>
</evidence>
<dbReference type="RefSeq" id="WP_143921498.1">
    <property type="nucleotide sequence ID" value="NZ_VLTK01000003.1"/>
</dbReference>
<evidence type="ECO:0000313" key="1">
    <source>
        <dbReference type="EMBL" id="TSI17580.1"/>
    </source>
</evidence>
<reference evidence="1 2" key="1">
    <citation type="submission" date="2019-07" db="EMBL/GenBank/DDBJ databases">
        <title>Draft genome sequence of Brevibacterium aurantiacum XU54 isolated from Xinjiang China.</title>
        <authorList>
            <person name="Xu X."/>
        </authorList>
    </citation>
    <scope>NUCLEOTIDE SEQUENCE [LARGE SCALE GENOMIC DNA]</scope>
    <source>
        <strain evidence="1 2">XU54</strain>
    </source>
</reference>
<dbReference type="OrthoDB" id="5146710at2"/>
<comment type="caution">
    <text evidence="1">The sequence shown here is derived from an EMBL/GenBank/DDBJ whole genome shotgun (WGS) entry which is preliminary data.</text>
</comment>
<keyword evidence="2" id="KW-1185">Reference proteome</keyword>
<organism evidence="1 2">
    <name type="scientific">Brevibacterium aurantiacum</name>
    <dbReference type="NCBI Taxonomy" id="273384"/>
    <lineage>
        <taxon>Bacteria</taxon>
        <taxon>Bacillati</taxon>
        <taxon>Actinomycetota</taxon>
        <taxon>Actinomycetes</taxon>
        <taxon>Micrococcales</taxon>
        <taxon>Brevibacteriaceae</taxon>
        <taxon>Brevibacterium</taxon>
    </lineage>
</organism>
<dbReference type="EMBL" id="VLTK01000003">
    <property type="protein sequence ID" value="TSI17580.1"/>
    <property type="molecule type" value="Genomic_DNA"/>
</dbReference>
<gene>
    <name evidence="1" type="ORF">FO013_05025</name>
</gene>
<proteinExistence type="predicted"/>
<protein>
    <submittedName>
        <fullName evidence="1">Uncharacterized protein</fullName>
    </submittedName>
</protein>
<sequence length="364" mass="41434">MMTDTDITTVHQDFIAEDSDRAHRWIRRITSYIEAIVRSKDAQMIPTQTLASDISLVTLPVWLWVEADPKIVGRKATFKPGATNRPLLPIRVQWHGGTVQALGEGEHDLRWTVEGMGRSVNGTTLLTIGPETFEHQLLSDKRPSEDHRLITRLPFTFKRQIMTPDRMAGSMLAIEKMAQQSWWEFLTALERTLRECLERQHVSLMRDIDKTVTKLGPQDFGQALLDSETLDVMATEMTLGEEGEPGRSYLSELIDKCCNPQRFVRVDPQRYLYVEISRKAGSAVQQRVGDPAIGRKIRKVYADSGGADPEKVIALYREEYPKDGLSYKRLTDALNVIRDPMAEAARVDFQSLDIDYNGHSWYLA</sequence>
<name>A0A556CJH6_BREAU</name>
<dbReference type="Proteomes" id="UP000316406">
    <property type="component" value="Unassembled WGS sequence"/>
</dbReference>
<dbReference type="AlphaFoldDB" id="A0A556CJH6"/>
<accession>A0A556CJH6</accession>